<proteinExistence type="predicted"/>
<dbReference type="EMBL" id="CM047750">
    <property type="protein sequence ID" value="KAJ0007489.1"/>
    <property type="molecule type" value="Genomic_DNA"/>
</dbReference>
<reference evidence="2" key="1">
    <citation type="journal article" date="2023" name="G3 (Bethesda)">
        <title>Genome assembly and association tests identify interacting loci associated with vigor, precocity, and sex in interspecific pistachio rootstocks.</title>
        <authorList>
            <person name="Palmer W."/>
            <person name="Jacygrad E."/>
            <person name="Sagayaradj S."/>
            <person name="Cavanaugh K."/>
            <person name="Han R."/>
            <person name="Bertier L."/>
            <person name="Beede B."/>
            <person name="Kafkas S."/>
            <person name="Golino D."/>
            <person name="Preece J."/>
            <person name="Michelmore R."/>
        </authorList>
    </citation>
    <scope>NUCLEOTIDE SEQUENCE [LARGE SCALE GENOMIC DNA]</scope>
</reference>
<name>A0ACC0X0X6_9ROSI</name>
<protein>
    <submittedName>
        <fullName evidence="1">Uncharacterized protein</fullName>
    </submittedName>
</protein>
<evidence type="ECO:0000313" key="2">
    <source>
        <dbReference type="Proteomes" id="UP001163603"/>
    </source>
</evidence>
<comment type="caution">
    <text evidence="1">The sequence shown here is derived from an EMBL/GenBank/DDBJ whole genome shotgun (WGS) entry which is preliminary data.</text>
</comment>
<organism evidence="1 2">
    <name type="scientific">Pistacia integerrima</name>
    <dbReference type="NCBI Taxonomy" id="434235"/>
    <lineage>
        <taxon>Eukaryota</taxon>
        <taxon>Viridiplantae</taxon>
        <taxon>Streptophyta</taxon>
        <taxon>Embryophyta</taxon>
        <taxon>Tracheophyta</taxon>
        <taxon>Spermatophyta</taxon>
        <taxon>Magnoliopsida</taxon>
        <taxon>eudicotyledons</taxon>
        <taxon>Gunneridae</taxon>
        <taxon>Pentapetalae</taxon>
        <taxon>rosids</taxon>
        <taxon>malvids</taxon>
        <taxon>Sapindales</taxon>
        <taxon>Anacardiaceae</taxon>
        <taxon>Pistacia</taxon>
    </lineage>
</organism>
<sequence length="54" mass="6064">MEQQIHWQIFRWPYSSWDYIGQFANLSVDSSINLQPGADLTNGANFASAAGLVF</sequence>
<accession>A0ACC0X0X6</accession>
<keyword evidence="2" id="KW-1185">Reference proteome</keyword>
<dbReference type="Proteomes" id="UP001163603">
    <property type="component" value="Chromosome 15"/>
</dbReference>
<evidence type="ECO:0000313" key="1">
    <source>
        <dbReference type="EMBL" id="KAJ0007489.1"/>
    </source>
</evidence>
<gene>
    <name evidence="1" type="ORF">Pint_29305</name>
</gene>